<name>T1EYF6_HELRO</name>
<dbReference type="GeneID" id="20201606"/>
<feature type="region of interest" description="Disordered" evidence="1">
    <location>
        <begin position="271"/>
        <end position="293"/>
    </location>
</feature>
<feature type="compositionally biased region" description="Polar residues" evidence="1">
    <location>
        <begin position="271"/>
        <end position="283"/>
    </location>
</feature>
<dbReference type="AlphaFoldDB" id="T1EYF6"/>
<dbReference type="RefSeq" id="XP_009010194.1">
    <property type="nucleotide sequence ID" value="XM_009011946.1"/>
</dbReference>
<evidence type="ECO:0000313" key="2">
    <source>
        <dbReference type="EMBL" id="ESO11706.1"/>
    </source>
</evidence>
<reference evidence="3" key="3">
    <citation type="submission" date="2015-06" db="UniProtKB">
        <authorList>
            <consortium name="EnsemblMetazoa"/>
        </authorList>
    </citation>
    <scope>IDENTIFICATION</scope>
</reference>
<feature type="region of interest" description="Disordered" evidence="1">
    <location>
        <begin position="596"/>
        <end position="622"/>
    </location>
</feature>
<dbReference type="HOGENOM" id="CLU_342990_0_0_1"/>
<evidence type="ECO:0000256" key="1">
    <source>
        <dbReference type="SAM" id="MobiDB-lite"/>
    </source>
</evidence>
<feature type="compositionally biased region" description="Polar residues" evidence="1">
    <location>
        <begin position="499"/>
        <end position="513"/>
    </location>
</feature>
<dbReference type="GO" id="GO:0090694">
    <property type="term" value="C:Scc2-Scc4 cohesin loading complex"/>
    <property type="evidence" value="ECO:0000318"/>
    <property type="project" value="GO_Central"/>
</dbReference>
<gene>
    <name evidence="3" type="primary">20201606</name>
    <name evidence="2" type="ORF">HELRODRAFT_166723</name>
</gene>
<feature type="region of interest" description="Disordered" evidence="1">
    <location>
        <begin position="428"/>
        <end position="517"/>
    </location>
</feature>
<proteinExistence type="predicted"/>
<dbReference type="GO" id="GO:0003682">
    <property type="term" value="F:chromatin binding"/>
    <property type="evidence" value="ECO:0000318"/>
    <property type="project" value="GO_Central"/>
</dbReference>
<dbReference type="InParanoid" id="T1EYF6"/>
<dbReference type="KEGG" id="hro:HELRODRAFT_166723"/>
<sequence>MAYIEREIVIHEPSDYNSNWSSSYAYDDPLERLDRAKLDRGDFYRKMESNTTRNLHVLDSPLRAISPVRHLDTLVDEPVKKSISDGGPSVDSLPRVPEPHTSWRFYTSYDNGEWKRHMVPVYHSEEDVLNTSSTLGVRASIRTDSESNVHTSEALSPSFGLDSSMRRMRIGRPSVYETLQNRRRRYSEGIKRLQGPRSPDAILNSVSYMTPDEIKRRYDVKDYVPRRKTEYGERVIYPRILSSSSTETEPKLLTSSNIRNDFEEVTRTIHPSYSTDSNSSYETVQEKKPLPPPVIDYGYQEKVIVPTKYKNPSGLISPPPQHAKTILDLLDDPINTSSPRTLSPRRVVHDRHVEPSHLYNVHHVSGYDHSPNYNTEVIRTVDFNSDNNFERRSRVDNQPVSYQPIIRPRESNATKEREVVVVVNNSQDDHQQQNCQQHRYQQHNQPQIQQQQNQTNIQQQQYLYQQQNPQQQRMQHQQKTSTSITHDNKQQQQQQQHQLSSFASKQSTTSVSPSRAEELAAHVRSGTMNVMQQMQSQMFEEMKNKCPEAADAMATLLSGGDKESTMEKKEAFAEQVSLWQGGKPVEEKLVQETRYKSNDPISGPQDYVERSTTTRDNDSGFQTVMSSPFVPRQTAQHRHQYKHHPEQHLQITSNRLVSDYQPSSVFYTPDHPLDRRIDNAGMPAGFLNDGSNRQTYQNVSQQNVNKQINFEYAPERKTETGDKIIIPTKYRKNEPKPAAAHRDYEDGFTNYIAVCQPYEPHKFSNNDGYTEGSAASSYQLSSSNNRLNHAQTIPQSSNFSSTAFRTTSRQTGEPQVYATKVAVQFD</sequence>
<dbReference type="GO" id="GO:1990414">
    <property type="term" value="P:replication-born double-strand break repair via sister chromatid exchange"/>
    <property type="evidence" value="ECO:0000318"/>
    <property type="project" value="GO_Central"/>
</dbReference>
<feature type="compositionally biased region" description="Low complexity" evidence="1">
    <location>
        <begin position="432"/>
        <end position="478"/>
    </location>
</feature>
<protein>
    <submittedName>
        <fullName evidence="2 3">Uncharacterized protein</fullName>
    </submittedName>
</protein>
<dbReference type="STRING" id="6412.T1EYF6"/>
<keyword evidence="4" id="KW-1185">Reference proteome</keyword>
<dbReference type="CTD" id="20201606"/>
<accession>T1EYF6</accession>
<feature type="region of interest" description="Disordered" evidence="1">
    <location>
        <begin position="389"/>
        <end position="413"/>
    </location>
</feature>
<evidence type="ECO:0000313" key="3">
    <source>
        <dbReference type="EnsemblMetazoa" id="HelroP166723"/>
    </source>
</evidence>
<dbReference type="GO" id="GO:0034087">
    <property type="term" value="P:establishment of mitotic sister chromatid cohesion"/>
    <property type="evidence" value="ECO:0000318"/>
    <property type="project" value="GO_Central"/>
</dbReference>
<dbReference type="EMBL" id="AMQM01002533">
    <property type="status" value="NOT_ANNOTATED_CDS"/>
    <property type="molecule type" value="Genomic_DNA"/>
</dbReference>
<dbReference type="EnsemblMetazoa" id="HelroT166723">
    <property type="protein sequence ID" value="HelroP166723"/>
    <property type="gene ID" value="HelroG166723"/>
</dbReference>
<evidence type="ECO:0000313" key="4">
    <source>
        <dbReference type="Proteomes" id="UP000015101"/>
    </source>
</evidence>
<feature type="compositionally biased region" description="Basic and acidic residues" evidence="1">
    <location>
        <begin position="607"/>
        <end position="618"/>
    </location>
</feature>
<reference evidence="4" key="1">
    <citation type="submission" date="2012-12" db="EMBL/GenBank/DDBJ databases">
        <authorList>
            <person name="Hellsten U."/>
            <person name="Grimwood J."/>
            <person name="Chapman J.A."/>
            <person name="Shapiro H."/>
            <person name="Aerts A."/>
            <person name="Otillar R.P."/>
            <person name="Terry A.Y."/>
            <person name="Boore J.L."/>
            <person name="Simakov O."/>
            <person name="Marletaz F."/>
            <person name="Cho S.-J."/>
            <person name="Edsinger-Gonzales E."/>
            <person name="Havlak P."/>
            <person name="Kuo D.-H."/>
            <person name="Larsson T."/>
            <person name="Lv J."/>
            <person name="Arendt D."/>
            <person name="Savage R."/>
            <person name="Osoegawa K."/>
            <person name="de Jong P."/>
            <person name="Lindberg D.R."/>
            <person name="Seaver E.C."/>
            <person name="Weisblat D.A."/>
            <person name="Putnam N.H."/>
            <person name="Grigoriev I.V."/>
            <person name="Rokhsar D.S."/>
        </authorList>
    </citation>
    <scope>NUCLEOTIDE SEQUENCE</scope>
</reference>
<dbReference type="GO" id="GO:0071169">
    <property type="term" value="P:establishment of protein localization to chromatin"/>
    <property type="evidence" value="ECO:0000318"/>
    <property type="project" value="GO_Central"/>
</dbReference>
<organism evidence="3 4">
    <name type="scientific">Helobdella robusta</name>
    <name type="common">Californian leech</name>
    <dbReference type="NCBI Taxonomy" id="6412"/>
    <lineage>
        <taxon>Eukaryota</taxon>
        <taxon>Metazoa</taxon>
        <taxon>Spiralia</taxon>
        <taxon>Lophotrochozoa</taxon>
        <taxon>Annelida</taxon>
        <taxon>Clitellata</taxon>
        <taxon>Hirudinea</taxon>
        <taxon>Rhynchobdellida</taxon>
        <taxon>Glossiphoniidae</taxon>
        <taxon>Helobdella</taxon>
    </lineage>
</organism>
<dbReference type="EMBL" id="KB095812">
    <property type="protein sequence ID" value="ESO11706.1"/>
    <property type="molecule type" value="Genomic_DNA"/>
</dbReference>
<dbReference type="Proteomes" id="UP000015101">
    <property type="component" value="Unassembled WGS sequence"/>
</dbReference>
<reference evidence="2 4" key="2">
    <citation type="journal article" date="2013" name="Nature">
        <title>Insights into bilaterian evolution from three spiralian genomes.</title>
        <authorList>
            <person name="Simakov O."/>
            <person name="Marletaz F."/>
            <person name="Cho S.J."/>
            <person name="Edsinger-Gonzales E."/>
            <person name="Havlak P."/>
            <person name="Hellsten U."/>
            <person name="Kuo D.H."/>
            <person name="Larsson T."/>
            <person name="Lv J."/>
            <person name="Arendt D."/>
            <person name="Savage R."/>
            <person name="Osoegawa K."/>
            <person name="de Jong P."/>
            <person name="Grimwood J."/>
            <person name="Chapman J.A."/>
            <person name="Shapiro H."/>
            <person name="Aerts A."/>
            <person name="Otillar R.P."/>
            <person name="Terry A.Y."/>
            <person name="Boore J.L."/>
            <person name="Grigoriev I.V."/>
            <person name="Lindberg D.R."/>
            <person name="Seaver E.C."/>
            <person name="Weisblat D.A."/>
            <person name="Putnam N.H."/>
            <person name="Rokhsar D.S."/>
        </authorList>
    </citation>
    <scope>NUCLEOTIDE SEQUENCE</scope>
</reference>